<evidence type="ECO:0000256" key="2">
    <source>
        <dbReference type="SAM" id="Phobius"/>
    </source>
</evidence>
<evidence type="ECO:0000256" key="1">
    <source>
        <dbReference type="SAM" id="MobiDB-lite"/>
    </source>
</evidence>
<feature type="region of interest" description="Disordered" evidence="1">
    <location>
        <begin position="358"/>
        <end position="436"/>
    </location>
</feature>
<keyword evidence="4" id="KW-1185">Reference proteome</keyword>
<evidence type="ECO:0000313" key="4">
    <source>
        <dbReference type="Proteomes" id="UP001152320"/>
    </source>
</evidence>
<keyword evidence="2" id="KW-0812">Transmembrane</keyword>
<gene>
    <name evidence="3" type="ORF">HOLleu_17431</name>
</gene>
<keyword evidence="2" id="KW-1133">Transmembrane helix</keyword>
<proteinExistence type="predicted"/>
<dbReference type="Proteomes" id="UP001152320">
    <property type="component" value="Chromosome 8"/>
</dbReference>
<sequence>MSPSTSYQGHGSNWTGYEWNVPLDELVDCDKCPSCCQRCYFYAKGRPKWQKGLLVCLYLALFDIGLALLFRFLVFSDTSFYIGVGDQRLINRGDDDFNLSPILCSSYSLHVEKAANADTFFDSYLLTSSPKLSDFKTSLSTRYKNVTIPKDDIYMMYHYLGKSGTVTLSVCAHDRWIDMYAVRSKSSIPTWESRKCCGRYSDSFLFRPCRQDGSPEDTRTYSSSEGYSGDLFFILMNSEYDSVPVVPTPLNVSDVVERFEYKWSSNHITEECQNTSTCTMKTEKGPIAVVVESPRYLNGYMEIRATCVASVRGYMAFFFGLPVGVVASIGFIAAVLYGLQKQVNRLADEGDRRRAMESLGRQTLSTGGRRNRFTSSRSPLVSNEVLNEDSRIDPPPSYDSVTPSYDSVAVSAISHRNEPEEPPPSYSSVTLNNEVL</sequence>
<dbReference type="OrthoDB" id="10071745at2759"/>
<comment type="caution">
    <text evidence="3">The sequence shown here is derived from an EMBL/GenBank/DDBJ whole genome shotgun (WGS) entry which is preliminary data.</text>
</comment>
<dbReference type="AlphaFoldDB" id="A0A9Q1H8T6"/>
<protein>
    <submittedName>
        <fullName evidence="3">Uncharacterized protein</fullName>
    </submittedName>
</protein>
<feature type="compositionally biased region" description="Polar residues" evidence="1">
    <location>
        <begin position="426"/>
        <end position="436"/>
    </location>
</feature>
<organism evidence="3 4">
    <name type="scientific">Holothuria leucospilota</name>
    <name type="common">Black long sea cucumber</name>
    <name type="synonym">Mertensiothuria leucospilota</name>
    <dbReference type="NCBI Taxonomy" id="206669"/>
    <lineage>
        <taxon>Eukaryota</taxon>
        <taxon>Metazoa</taxon>
        <taxon>Echinodermata</taxon>
        <taxon>Eleutherozoa</taxon>
        <taxon>Echinozoa</taxon>
        <taxon>Holothuroidea</taxon>
        <taxon>Aspidochirotacea</taxon>
        <taxon>Aspidochirotida</taxon>
        <taxon>Holothuriidae</taxon>
        <taxon>Holothuria</taxon>
    </lineage>
</organism>
<keyword evidence="2" id="KW-0472">Membrane</keyword>
<feature type="compositionally biased region" description="Polar residues" evidence="1">
    <location>
        <begin position="360"/>
        <end position="385"/>
    </location>
</feature>
<feature type="transmembrane region" description="Helical" evidence="2">
    <location>
        <begin position="52"/>
        <end position="74"/>
    </location>
</feature>
<dbReference type="EMBL" id="JAIZAY010000008">
    <property type="protein sequence ID" value="KAJ8036793.1"/>
    <property type="molecule type" value="Genomic_DNA"/>
</dbReference>
<accession>A0A9Q1H8T6</accession>
<evidence type="ECO:0000313" key="3">
    <source>
        <dbReference type="EMBL" id="KAJ8036793.1"/>
    </source>
</evidence>
<reference evidence="3" key="1">
    <citation type="submission" date="2021-10" db="EMBL/GenBank/DDBJ databases">
        <title>Tropical sea cucumber genome reveals ecological adaptation and Cuvierian tubules defense mechanism.</title>
        <authorList>
            <person name="Chen T."/>
        </authorList>
    </citation>
    <scope>NUCLEOTIDE SEQUENCE</scope>
    <source>
        <strain evidence="3">Nanhai2018</strain>
        <tissue evidence="3">Muscle</tissue>
    </source>
</reference>
<name>A0A9Q1H8T6_HOLLE</name>
<feature type="transmembrane region" description="Helical" evidence="2">
    <location>
        <begin position="314"/>
        <end position="339"/>
    </location>
</feature>